<dbReference type="InterPro" id="IPR000923">
    <property type="entry name" value="BlueCu_1"/>
</dbReference>
<keyword evidence="4" id="KW-0186">Copper</keyword>
<feature type="chain" id="PRO_5035237592" description="Blue (type 1) copper domain-containing protein" evidence="5">
    <location>
        <begin position="24"/>
        <end position="136"/>
    </location>
</feature>
<dbReference type="SUPFAM" id="SSF49503">
    <property type="entry name" value="Cupredoxins"/>
    <property type="match status" value="1"/>
</dbReference>
<dbReference type="GO" id="GO:0005507">
    <property type="term" value="F:copper ion binding"/>
    <property type="evidence" value="ECO:0007669"/>
    <property type="project" value="InterPro"/>
</dbReference>
<dbReference type="RefSeq" id="WP_130650888.1">
    <property type="nucleotide sequence ID" value="NZ_BMHA01000002.1"/>
</dbReference>
<dbReference type="GO" id="GO:0009055">
    <property type="term" value="F:electron transfer activity"/>
    <property type="evidence" value="ECO:0007669"/>
    <property type="project" value="InterPro"/>
</dbReference>
<evidence type="ECO:0000313" key="7">
    <source>
        <dbReference type="EMBL" id="GGI03865.1"/>
    </source>
</evidence>
<evidence type="ECO:0000256" key="1">
    <source>
        <dbReference type="ARBA" id="ARBA00022448"/>
    </source>
</evidence>
<keyword evidence="8" id="KW-1185">Reference proteome</keyword>
<evidence type="ECO:0000256" key="3">
    <source>
        <dbReference type="ARBA" id="ARBA00022982"/>
    </source>
</evidence>
<keyword evidence="2" id="KW-0479">Metal-binding</keyword>
<protein>
    <recommendedName>
        <fullName evidence="6">Blue (type 1) copper domain-containing protein</fullName>
    </recommendedName>
</protein>
<dbReference type="PANTHER" id="PTHR38439:SF3">
    <property type="entry name" value="COPPER-RESISTANT CUPROPROTEIN COPI"/>
    <property type="match status" value="1"/>
</dbReference>
<comment type="caution">
    <text evidence="7">The sequence shown here is derived from an EMBL/GenBank/DDBJ whole genome shotgun (WGS) entry which is preliminary data.</text>
</comment>
<dbReference type="PANTHER" id="PTHR38439">
    <property type="entry name" value="AURACYANIN-B"/>
    <property type="match status" value="1"/>
</dbReference>
<feature type="signal peptide" evidence="5">
    <location>
        <begin position="1"/>
        <end position="23"/>
    </location>
</feature>
<keyword evidence="5" id="KW-0732">Signal</keyword>
<dbReference type="InterPro" id="IPR008972">
    <property type="entry name" value="Cupredoxin"/>
</dbReference>
<evidence type="ECO:0000256" key="5">
    <source>
        <dbReference type="SAM" id="SignalP"/>
    </source>
</evidence>
<dbReference type="PROSITE" id="PS00196">
    <property type="entry name" value="COPPER_BLUE"/>
    <property type="match status" value="1"/>
</dbReference>
<reference evidence="7" key="2">
    <citation type="submission" date="2020-09" db="EMBL/GenBank/DDBJ databases">
        <authorList>
            <person name="Sun Q."/>
            <person name="Zhou Y."/>
        </authorList>
    </citation>
    <scope>NUCLEOTIDE SEQUENCE</scope>
    <source>
        <strain evidence="7">CGMCC 1.14988</strain>
    </source>
</reference>
<sequence>MTVRAAARPRTRALVLAATVVLAACGGEPETVAPPVVVPAEVGTPDDDGVLRVVGTDTLQWEPVGLAAPAGEIRFELRCEERVNHNLVVGEDRALVAECGPGSSDTGTLTLEPGEYLYVCTIPGHESSMRGTLRVE</sequence>
<reference evidence="7" key="1">
    <citation type="journal article" date="2014" name="Int. J. Syst. Evol. Microbiol.">
        <title>Complete genome sequence of Corynebacterium casei LMG S-19264T (=DSM 44701T), isolated from a smear-ripened cheese.</title>
        <authorList>
            <consortium name="US DOE Joint Genome Institute (JGI-PGF)"/>
            <person name="Walter F."/>
            <person name="Albersmeier A."/>
            <person name="Kalinowski J."/>
            <person name="Ruckert C."/>
        </authorList>
    </citation>
    <scope>NUCLEOTIDE SEQUENCE</scope>
    <source>
        <strain evidence="7">CGMCC 1.14988</strain>
    </source>
</reference>
<accession>A0A8J3ESP4</accession>
<dbReference type="Proteomes" id="UP000650511">
    <property type="component" value="Unassembled WGS sequence"/>
</dbReference>
<evidence type="ECO:0000259" key="6">
    <source>
        <dbReference type="Pfam" id="PF00127"/>
    </source>
</evidence>
<dbReference type="EMBL" id="BMHA01000002">
    <property type="protein sequence ID" value="GGI03865.1"/>
    <property type="molecule type" value="Genomic_DNA"/>
</dbReference>
<organism evidence="7 8">
    <name type="scientific">Egicoccus halophilus</name>
    <dbReference type="NCBI Taxonomy" id="1670830"/>
    <lineage>
        <taxon>Bacteria</taxon>
        <taxon>Bacillati</taxon>
        <taxon>Actinomycetota</taxon>
        <taxon>Nitriliruptoria</taxon>
        <taxon>Egicoccales</taxon>
        <taxon>Egicoccaceae</taxon>
        <taxon>Egicoccus</taxon>
    </lineage>
</organism>
<evidence type="ECO:0000256" key="4">
    <source>
        <dbReference type="ARBA" id="ARBA00023008"/>
    </source>
</evidence>
<keyword evidence="1" id="KW-0813">Transport</keyword>
<name>A0A8J3ESP4_9ACTN</name>
<dbReference type="PROSITE" id="PS51257">
    <property type="entry name" value="PROKAR_LIPOPROTEIN"/>
    <property type="match status" value="1"/>
</dbReference>
<evidence type="ECO:0000256" key="2">
    <source>
        <dbReference type="ARBA" id="ARBA00022723"/>
    </source>
</evidence>
<evidence type="ECO:0000313" key="8">
    <source>
        <dbReference type="Proteomes" id="UP000650511"/>
    </source>
</evidence>
<dbReference type="OrthoDB" id="345021at2"/>
<dbReference type="InterPro" id="IPR028871">
    <property type="entry name" value="BlueCu_1_BS"/>
</dbReference>
<dbReference type="AlphaFoldDB" id="A0A8J3ESP4"/>
<proteinExistence type="predicted"/>
<keyword evidence="3" id="KW-0249">Electron transport</keyword>
<dbReference type="Pfam" id="PF00127">
    <property type="entry name" value="Copper-bind"/>
    <property type="match status" value="1"/>
</dbReference>
<feature type="domain" description="Blue (type 1) copper" evidence="6">
    <location>
        <begin position="59"/>
        <end position="136"/>
    </location>
</feature>
<gene>
    <name evidence="7" type="ORF">GCM10011354_06180</name>
</gene>
<dbReference type="InterPro" id="IPR050845">
    <property type="entry name" value="Cu-binding_ET"/>
</dbReference>
<dbReference type="Gene3D" id="2.60.40.420">
    <property type="entry name" value="Cupredoxins - blue copper proteins"/>
    <property type="match status" value="1"/>
</dbReference>